<keyword evidence="8" id="KW-1185">Reference proteome</keyword>
<evidence type="ECO:0000256" key="3">
    <source>
        <dbReference type="ARBA" id="ARBA00022723"/>
    </source>
</evidence>
<dbReference type="InterPro" id="IPR036866">
    <property type="entry name" value="RibonucZ/Hydroxyglut_hydro"/>
</dbReference>
<dbReference type="EMBL" id="JBHMBW010000045">
    <property type="protein sequence ID" value="MFB9628466.1"/>
    <property type="molecule type" value="Genomic_DNA"/>
</dbReference>
<dbReference type="SMART" id="SM00849">
    <property type="entry name" value="Lactamase_B"/>
    <property type="match status" value="1"/>
</dbReference>
<evidence type="ECO:0000313" key="7">
    <source>
        <dbReference type="EMBL" id="MFB9628466.1"/>
    </source>
</evidence>
<dbReference type="CDD" id="cd07729">
    <property type="entry name" value="AHL_lactonase_MBL-fold"/>
    <property type="match status" value="1"/>
</dbReference>
<evidence type="ECO:0000256" key="4">
    <source>
        <dbReference type="ARBA" id="ARBA00022801"/>
    </source>
</evidence>
<keyword evidence="3" id="KW-0479">Metal-binding</keyword>
<gene>
    <name evidence="7" type="ORF">ACFFSA_35755</name>
</gene>
<name>A0ABV5SDE2_9ACTN</name>
<keyword evidence="4" id="KW-0378">Hydrolase</keyword>
<comment type="cofactor">
    <cofactor evidence="1">
        <name>Zn(2+)</name>
        <dbReference type="ChEBI" id="CHEBI:29105"/>
    </cofactor>
</comment>
<dbReference type="Pfam" id="PF00753">
    <property type="entry name" value="Lactamase_B"/>
    <property type="match status" value="1"/>
</dbReference>
<evidence type="ECO:0000259" key="6">
    <source>
        <dbReference type="SMART" id="SM00849"/>
    </source>
</evidence>
<dbReference type="PANTHER" id="PTHR42978">
    <property type="entry name" value="QUORUM-QUENCHING LACTONASE YTNP-RELATED-RELATED"/>
    <property type="match status" value="1"/>
</dbReference>
<evidence type="ECO:0000256" key="2">
    <source>
        <dbReference type="ARBA" id="ARBA00007749"/>
    </source>
</evidence>
<organism evidence="7 8">
    <name type="scientific">Nonomuraea helvata</name>
    <dbReference type="NCBI Taxonomy" id="37484"/>
    <lineage>
        <taxon>Bacteria</taxon>
        <taxon>Bacillati</taxon>
        <taxon>Actinomycetota</taxon>
        <taxon>Actinomycetes</taxon>
        <taxon>Streptosporangiales</taxon>
        <taxon>Streptosporangiaceae</taxon>
        <taxon>Nonomuraea</taxon>
    </lineage>
</organism>
<evidence type="ECO:0000256" key="1">
    <source>
        <dbReference type="ARBA" id="ARBA00001947"/>
    </source>
</evidence>
<dbReference type="Proteomes" id="UP001589532">
    <property type="component" value="Unassembled WGS sequence"/>
</dbReference>
<dbReference type="InterPro" id="IPR051013">
    <property type="entry name" value="MBL_superfamily_lactonases"/>
</dbReference>
<proteinExistence type="inferred from homology"/>
<sequence>MKVFPLRTGRTKVPFGQFYGGLDGYSMTDFVTDKEHYIWVPIHSYLIEHPQAGPILVDTGISPEQTAHVDYYRGSIMEHVTDVDEYDLPADETMTAQLARHGYRPSDVSTVIITHLHEDHVGSLGLFPDAAVHLGRAEYDARHSKVFGLVPLGFEPSIAPVRHWRPVDFTGAQIGGFDSSADLLGDGLVTLLPTPGHSPGSTSVLVHAGRYRLLLTGDALYTIHHLAVDQVRAIQTGAESLYVDSVRRMQWLRRLVPDVVVLTAHDHTQYGRRVAAELAEGELSEEALAWCRSYERTTFDELYNLNPARLPHHDAA</sequence>
<dbReference type="Gene3D" id="3.60.15.10">
    <property type="entry name" value="Ribonuclease Z/Hydroxyacylglutathione hydrolase-like"/>
    <property type="match status" value="1"/>
</dbReference>
<comment type="similarity">
    <text evidence="2">Belongs to the metallo-beta-lactamase superfamily.</text>
</comment>
<feature type="domain" description="Metallo-beta-lactamase" evidence="6">
    <location>
        <begin position="41"/>
        <end position="265"/>
    </location>
</feature>
<dbReference type="PANTHER" id="PTHR42978:SF2">
    <property type="entry name" value="102 KBASES UNSTABLE REGION: FROM 1 TO 119443"/>
    <property type="match status" value="1"/>
</dbReference>
<protein>
    <submittedName>
        <fullName evidence="7">N-acyl homoserine lactonase family protein</fullName>
    </submittedName>
</protein>
<dbReference type="SUPFAM" id="SSF56281">
    <property type="entry name" value="Metallo-hydrolase/oxidoreductase"/>
    <property type="match status" value="1"/>
</dbReference>
<dbReference type="InterPro" id="IPR001279">
    <property type="entry name" value="Metallo-B-lactamas"/>
</dbReference>
<keyword evidence="5" id="KW-0862">Zinc</keyword>
<accession>A0ABV5SDE2</accession>
<comment type="caution">
    <text evidence="7">The sequence shown here is derived from an EMBL/GenBank/DDBJ whole genome shotgun (WGS) entry which is preliminary data.</text>
</comment>
<evidence type="ECO:0000256" key="5">
    <source>
        <dbReference type="ARBA" id="ARBA00022833"/>
    </source>
</evidence>
<evidence type="ECO:0000313" key="8">
    <source>
        <dbReference type="Proteomes" id="UP001589532"/>
    </source>
</evidence>
<dbReference type="RefSeq" id="WP_344987468.1">
    <property type="nucleotide sequence ID" value="NZ_BAAAXV010000001.1"/>
</dbReference>
<reference evidence="7 8" key="1">
    <citation type="submission" date="2024-09" db="EMBL/GenBank/DDBJ databases">
        <authorList>
            <person name="Sun Q."/>
            <person name="Mori K."/>
        </authorList>
    </citation>
    <scope>NUCLEOTIDE SEQUENCE [LARGE SCALE GENOMIC DNA]</scope>
    <source>
        <strain evidence="7 8">JCM 3143</strain>
    </source>
</reference>